<dbReference type="InterPro" id="IPR047057">
    <property type="entry name" value="MerR_fam"/>
</dbReference>
<dbReference type="SMART" id="SM00422">
    <property type="entry name" value="HTH_MERR"/>
    <property type="match status" value="1"/>
</dbReference>
<evidence type="ECO:0000313" key="6">
    <source>
        <dbReference type="EMBL" id="GAA1704763.1"/>
    </source>
</evidence>
<dbReference type="Pfam" id="PF13411">
    <property type="entry name" value="MerR_1"/>
    <property type="match status" value="1"/>
</dbReference>
<dbReference type="Pfam" id="PF07739">
    <property type="entry name" value="TipAS"/>
    <property type="match status" value="1"/>
</dbReference>
<feature type="domain" description="HTH merR-type" evidence="5">
    <location>
        <begin position="3"/>
        <end position="72"/>
    </location>
</feature>
<dbReference type="Proteomes" id="UP001501690">
    <property type="component" value="Unassembled WGS sequence"/>
</dbReference>
<name>A0ABN2IGU0_9MICO</name>
<keyword evidence="4" id="KW-0804">Transcription</keyword>
<dbReference type="RefSeq" id="WP_344072810.1">
    <property type="nucleotide sequence ID" value="NZ_BAAAPL010000002.1"/>
</dbReference>
<keyword evidence="3" id="KW-0238">DNA-binding</keyword>
<dbReference type="CDD" id="cd01106">
    <property type="entry name" value="HTH_TipAL-Mta"/>
    <property type="match status" value="1"/>
</dbReference>
<dbReference type="EMBL" id="BAAAPL010000002">
    <property type="protein sequence ID" value="GAA1704763.1"/>
    <property type="molecule type" value="Genomic_DNA"/>
</dbReference>
<dbReference type="Gene3D" id="1.10.1660.10">
    <property type="match status" value="1"/>
</dbReference>
<reference evidence="6 7" key="1">
    <citation type="journal article" date="2019" name="Int. J. Syst. Evol. Microbiol.">
        <title>The Global Catalogue of Microorganisms (GCM) 10K type strain sequencing project: providing services to taxonomists for standard genome sequencing and annotation.</title>
        <authorList>
            <consortium name="The Broad Institute Genomics Platform"/>
            <consortium name="The Broad Institute Genome Sequencing Center for Infectious Disease"/>
            <person name="Wu L."/>
            <person name="Ma J."/>
        </authorList>
    </citation>
    <scope>NUCLEOTIDE SEQUENCE [LARGE SCALE GENOMIC DNA]</scope>
    <source>
        <strain evidence="6 7">JCM 15577</strain>
    </source>
</reference>
<proteinExistence type="predicted"/>
<dbReference type="SUPFAM" id="SSF46955">
    <property type="entry name" value="Putative DNA-binding domain"/>
    <property type="match status" value="1"/>
</dbReference>
<dbReference type="Gene3D" id="1.10.490.50">
    <property type="entry name" value="Antibiotic binding domain of TipA-like multidrug resistance regulators"/>
    <property type="match status" value="1"/>
</dbReference>
<dbReference type="InterPro" id="IPR036244">
    <property type="entry name" value="TipA-like_antibiotic-bd"/>
</dbReference>
<evidence type="ECO:0000256" key="2">
    <source>
        <dbReference type="ARBA" id="ARBA00023015"/>
    </source>
</evidence>
<dbReference type="InterPro" id="IPR012925">
    <property type="entry name" value="TipAS_dom"/>
</dbReference>
<keyword evidence="2" id="KW-0805">Transcription regulation</keyword>
<evidence type="ECO:0000256" key="3">
    <source>
        <dbReference type="ARBA" id="ARBA00023125"/>
    </source>
</evidence>
<evidence type="ECO:0000259" key="5">
    <source>
        <dbReference type="PROSITE" id="PS50937"/>
    </source>
</evidence>
<keyword evidence="1" id="KW-0678">Repressor</keyword>
<dbReference type="PANTHER" id="PTHR30204">
    <property type="entry name" value="REDOX-CYCLING DRUG-SENSING TRANSCRIPTIONAL ACTIVATOR SOXR"/>
    <property type="match status" value="1"/>
</dbReference>
<keyword evidence="7" id="KW-1185">Reference proteome</keyword>
<evidence type="ECO:0000313" key="7">
    <source>
        <dbReference type="Proteomes" id="UP001501690"/>
    </source>
</evidence>
<dbReference type="InterPro" id="IPR000551">
    <property type="entry name" value="MerR-type_HTH_dom"/>
</dbReference>
<dbReference type="PROSITE" id="PS50937">
    <property type="entry name" value="HTH_MERR_2"/>
    <property type="match status" value="1"/>
</dbReference>
<evidence type="ECO:0000256" key="4">
    <source>
        <dbReference type="ARBA" id="ARBA00023163"/>
    </source>
</evidence>
<protein>
    <submittedName>
        <fullName evidence="6">TipAS antibiotic-recognition domain-containing protein</fullName>
    </submittedName>
</protein>
<evidence type="ECO:0000256" key="1">
    <source>
        <dbReference type="ARBA" id="ARBA00022491"/>
    </source>
</evidence>
<organism evidence="6 7">
    <name type="scientific">Microbacterium sediminicola</name>
    <dbReference type="NCBI Taxonomy" id="415210"/>
    <lineage>
        <taxon>Bacteria</taxon>
        <taxon>Bacillati</taxon>
        <taxon>Actinomycetota</taxon>
        <taxon>Actinomycetes</taxon>
        <taxon>Micrococcales</taxon>
        <taxon>Microbacteriaceae</taxon>
        <taxon>Microbacterium</taxon>
    </lineage>
</organism>
<dbReference type="SUPFAM" id="SSF89082">
    <property type="entry name" value="Antibiotic binding domain of TipA-like multidrug resistance regulators"/>
    <property type="match status" value="1"/>
</dbReference>
<dbReference type="InterPro" id="IPR009061">
    <property type="entry name" value="DNA-bd_dom_put_sf"/>
</dbReference>
<accession>A0ABN2IGU0</accession>
<gene>
    <name evidence="6" type="ORF">GCM10009808_23400</name>
</gene>
<dbReference type="PANTHER" id="PTHR30204:SF69">
    <property type="entry name" value="MERR-FAMILY TRANSCRIPTIONAL REGULATOR"/>
    <property type="match status" value="1"/>
</dbReference>
<sequence length="256" mass="28736">MAEWTIHEVVRRAGTTSRTLRHYDAIGILSPTRTGAGGVRFYDDAALVRFQRILLLRELGIGLPMIADILDAQLDQVGALRTHVGWLLRERERLDRQIAAVESTITRWEEGREMHQDMFDGFDHTVHKDEVEQRWGKNAYAQSDRWWREMGADERSKWEADSTRLIADWVAAAERGTEPASEEAQDLARRQVAWLRGIPGTPAQQGPEALAAYVRGLAEMYVADPRFAATYATAAGGSGGAEFVAAALRWFADENL</sequence>
<comment type="caution">
    <text evidence="6">The sequence shown here is derived from an EMBL/GenBank/DDBJ whole genome shotgun (WGS) entry which is preliminary data.</text>
</comment>